<organism evidence="1">
    <name type="scientific">Arundo donax</name>
    <name type="common">Giant reed</name>
    <name type="synonym">Donax arundinaceus</name>
    <dbReference type="NCBI Taxonomy" id="35708"/>
    <lineage>
        <taxon>Eukaryota</taxon>
        <taxon>Viridiplantae</taxon>
        <taxon>Streptophyta</taxon>
        <taxon>Embryophyta</taxon>
        <taxon>Tracheophyta</taxon>
        <taxon>Spermatophyta</taxon>
        <taxon>Magnoliopsida</taxon>
        <taxon>Liliopsida</taxon>
        <taxon>Poales</taxon>
        <taxon>Poaceae</taxon>
        <taxon>PACMAD clade</taxon>
        <taxon>Arundinoideae</taxon>
        <taxon>Arundineae</taxon>
        <taxon>Arundo</taxon>
    </lineage>
</organism>
<name>A0A0A9DIW3_ARUDO</name>
<dbReference type="AlphaFoldDB" id="A0A0A9DIW3"/>
<reference evidence="1" key="2">
    <citation type="journal article" date="2015" name="Data Brief">
        <title>Shoot transcriptome of the giant reed, Arundo donax.</title>
        <authorList>
            <person name="Barrero R.A."/>
            <person name="Guerrero F.D."/>
            <person name="Moolhuijzen P."/>
            <person name="Goolsby J.A."/>
            <person name="Tidwell J."/>
            <person name="Bellgard S.E."/>
            <person name="Bellgard M.I."/>
        </authorList>
    </citation>
    <scope>NUCLEOTIDE SEQUENCE</scope>
    <source>
        <tissue evidence="1">Shoot tissue taken approximately 20 cm above the soil surface</tissue>
    </source>
</reference>
<protein>
    <submittedName>
        <fullName evidence="1">CARM1</fullName>
    </submittedName>
</protein>
<evidence type="ECO:0000313" key="1">
    <source>
        <dbReference type="EMBL" id="JAD83717.1"/>
    </source>
</evidence>
<sequence>MAKCFQQQEGFTWPHFLMNTFMLKWQTRHSSGSSTTFLVLILRLYMIQPSRDIFHSLLWMHLTQDY</sequence>
<dbReference type="EMBL" id="GBRH01214178">
    <property type="protein sequence ID" value="JAD83717.1"/>
    <property type="molecule type" value="Transcribed_RNA"/>
</dbReference>
<proteinExistence type="predicted"/>
<accession>A0A0A9DIW3</accession>
<reference evidence="1" key="1">
    <citation type="submission" date="2014-09" db="EMBL/GenBank/DDBJ databases">
        <authorList>
            <person name="Magalhaes I.L.F."/>
            <person name="Oliveira U."/>
            <person name="Santos F.R."/>
            <person name="Vidigal T.H.D.A."/>
            <person name="Brescovit A.D."/>
            <person name="Santos A.J."/>
        </authorList>
    </citation>
    <scope>NUCLEOTIDE SEQUENCE</scope>
    <source>
        <tissue evidence="1">Shoot tissue taken approximately 20 cm above the soil surface</tissue>
    </source>
</reference>